<evidence type="ECO:0000256" key="5">
    <source>
        <dbReference type="ARBA" id="ARBA00022692"/>
    </source>
</evidence>
<dbReference type="PIRSF" id="PIRSF002808">
    <property type="entry name" value="Hexose_phosphate_transp"/>
    <property type="match status" value="1"/>
</dbReference>
<evidence type="ECO:0000256" key="8">
    <source>
        <dbReference type="SAM" id="Phobius"/>
    </source>
</evidence>
<evidence type="ECO:0000256" key="3">
    <source>
        <dbReference type="ARBA" id="ARBA00022448"/>
    </source>
</evidence>
<keyword evidence="5 8" id="KW-0812">Transmembrane</keyword>
<feature type="transmembrane region" description="Helical" evidence="8">
    <location>
        <begin position="431"/>
        <end position="451"/>
    </location>
</feature>
<dbReference type="InterPro" id="IPR020846">
    <property type="entry name" value="MFS_dom"/>
</dbReference>
<dbReference type="Gene3D" id="1.20.1250.20">
    <property type="entry name" value="MFS general substrate transporter like domains"/>
    <property type="match status" value="2"/>
</dbReference>
<comment type="caution">
    <text evidence="10">The sequence shown here is derived from an EMBL/GenBank/DDBJ whole genome shotgun (WGS) entry which is preliminary data.</text>
</comment>
<dbReference type="Proteomes" id="UP000037460">
    <property type="component" value="Unassembled WGS sequence"/>
</dbReference>
<dbReference type="SUPFAM" id="SSF103473">
    <property type="entry name" value="MFS general substrate transporter"/>
    <property type="match status" value="1"/>
</dbReference>
<dbReference type="InterPro" id="IPR036259">
    <property type="entry name" value="MFS_trans_sf"/>
</dbReference>
<feature type="transmembrane region" description="Helical" evidence="8">
    <location>
        <begin position="397"/>
        <end position="419"/>
    </location>
</feature>
<feature type="transmembrane region" description="Helical" evidence="8">
    <location>
        <begin position="298"/>
        <end position="319"/>
    </location>
</feature>
<accession>A0A0M0JKG6</accession>
<keyword evidence="4" id="KW-0762">Sugar transport</keyword>
<evidence type="ECO:0000313" key="11">
    <source>
        <dbReference type="Proteomes" id="UP000037460"/>
    </source>
</evidence>
<name>A0A0M0JKG6_9EUKA</name>
<dbReference type="EMBL" id="JWZX01002781">
    <property type="protein sequence ID" value="KOO26950.1"/>
    <property type="molecule type" value="Genomic_DNA"/>
</dbReference>
<reference evidence="11" key="1">
    <citation type="journal article" date="2015" name="PLoS Genet.">
        <title>Genome Sequence and Transcriptome Analyses of Chrysochromulina tobin: Metabolic Tools for Enhanced Algal Fitness in the Prominent Order Prymnesiales (Haptophyceae).</title>
        <authorList>
            <person name="Hovde B.T."/>
            <person name="Deodato C.R."/>
            <person name="Hunsperger H.M."/>
            <person name="Ryken S.A."/>
            <person name="Yost W."/>
            <person name="Jha R.K."/>
            <person name="Patterson J."/>
            <person name="Monnat R.J. Jr."/>
            <person name="Barlow S.B."/>
            <person name="Starkenburg S.R."/>
            <person name="Cattolico R.A."/>
        </authorList>
    </citation>
    <scope>NUCLEOTIDE SEQUENCE</scope>
    <source>
        <strain evidence="11">CCMP291</strain>
    </source>
</reference>
<dbReference type="AlphaFoldDB" id="A0A0M0JKG6"/>
<dbReference type="InterPro" id="IPR011701">
    <property type="entry name" value="MFS"/>
</dbReference>
<proteinExistence type="inferred from homology"/>
<feature type="transmembrane region" description="Helical" evidence="8">
    <location>
        <begin position="62"/>
        <end position="80"/>
    </location>
</feature>
<sequence length="462" mass="49032">MLLQYMGQLPDLPGPGAVSRLVKWQAFIFFITFANYLIMHFARKVYTNVKTELVLAGVDKVVLSQMDTAFMFAYAIGTFISGRIADIFPQNVVLGISLVGSTLCLGTLLYLVNIDIIHSSYSLGSFLFVSIQLIHGLFQSCGLPVNMALMGVWFSKKGRGLLFGFWTMNGNIGDIVAALSTAAIVSAGFSWQVALLIPMLLSALWAVLNYLMVAGSPAQIGLKLDDDETASSGAEKGAEKGADGGADGGEGSTVGFMQALAIPGVARYALVYGFLKYVNYAMFFWLPFLLTSRFDTQTANVISSLYSVGLMFGGVFVGWLSDLFGGRRASVIGAAFVLLLPLLGSFAVYSDAMATWLLVALLTLLGVLVGGPNNMITSAVAADLSEHPSIGGSTRSLGTVVGIINGTGSLISAFGLMAIGPLQIWGGWAAVWYMLVVCILVSGTLLAPTILKELADVRLILN</sequence>
<comment type="subcellular location">
    <subcellularLocation>
        <location evidence="1">Membrane</location>
        <topology evidence="1">Multi-pass membrane protein</topology>
    </subcellularLocation>
</comment>
<feature type="transmembrane region" description="Helical" evidence="8">
    <location>
        <begin position="21"/>
        <end position="42"/>
    </location>
</feature>
<evidence type="ECO:0000256" key="1">
    <source>
        <dbReference type="ARBA" id="ARBA00004141"/>
    </source>
</evidence>
<feature type="transmembrane region" description="Helical" evidence="8">
    <location>
        <begin position="355"/>
        <end position="376"/>
    </location>
</feature>
<dbReference type="OrthoDB" id="3639251at2759"/>
<keyword evidence="3" id="KW-0813">Transport</keyword>
<dbReference type="PANTHER" id="PTHR43184">
    <property type="entry name" value="MAJOR FACILITATOR SUPERFAMILY TRANSPORTER 16, ISOFORM B"/>
    <property type="match status" value="1"/>
</dbReference>
<dbReference type="Pfam" id="PF07690">
    <property type="entry name" value="MFS_1"/>
    <property type="match status" value="1"/>
</dbReference>
<evidence type="ECO:0000256" key="6">
    <source>
        <dbReference type="ARBA" id="ARBA00022989"/>
    </source>
</evidence>
<feature type="transmembrane region" description="Helical" evidence="8">
    <location>
        <begin position="124"/>
        <end position="149"/>
    </location>
</feature>
<comment type="similarity">
    <text evidence="2">Belongs to the major facilitator superfamily. Organophosphate:Pi antiporter (OPA) (TC 2.A.1.4) family.</text>
</comment>
<dbReference type="InterPro" id="IPR000849">
    <property type="entry name" value="Sugar_P_transporter"/>
</dbReference>
<dbReference type="GO" id="GO:0022857">
    <property type="term" value="F:transmembrane transporter activity"/>
    <property type="evidence" value="ECO:0007669"/>
    <property type="project" value="InterPro"/>
</dbReference>
<feature type="domain" description="Major facilitator superfamily (MFS) profile" evidence="9">
    <location>
        <begin position="21"/>
        <end position="455"/>
    </location>
</feature>
<evidence type="ECO:0000256" key="7">
    <source>
        <dbReference type="ARBA" id="ARBA00023136"/>
    </source>
</evidence>
<evidence type="ECO:0000256" key="4">
    <source>
        <dbReference type="ARBA" id="ARBA00022597"/>
    </source>
</evidence>
<dbReference type="GO" id="GO:0005789">
    <property type="term" value="C:endoplasmic reticulum membrane"/>
    <property type="evidence" value="ECO:0007669"/>
    <property type="project" value="TreeGrafter"/>
</dbReference>
<keyword evidence="11" id="KW-1185">Reference proteome</keyword>
<evidence type="ECO:0000313" key="10">
    <source>
        <dbReference type="EMBL" id="KOO26950.1"/>
    </source>
</evidence>
<evidence type="ECO:0000259" key="9">
    <source>
        <dbReference type="PROSITE" id="PS50850"/>
    </source>
</evidence>
<feature type="transmembrane region" description="Helical" evidence="8">
    <location>
        <begin position="265"/>
        <end position="286"/>
    </location>
</feature>
<feature type="transmembrane region" description="Helical" evidence="8">
    <location>
        <begin position="161"/>
        <end position="185"/>
    </location>
</feature>
<feature type="transmembrane region" description="Helical" evidence="8">
    <location>
        <begin position="331"/>
        <end position="349"/>
    </location>
</feature>
<keyword evidence="7 8" id="KW-0472">Membrane</keyword>
<feature type="transmembrane region" description="Helical" evidence="8">
    <location>
        <begin position="92"/>
        <end position="112"/>
    </location>
</feature>
<evidence type="ECO:0000256" key="2">
    <source>
        <dbReference type="ARBA" id="ARBA00009598"/>
    </source>
</evidence>
<feature type="transmembrane region" description="Helical" evidence="8">
    <location>
        <begin position="191"/>
        <end position="213"/>
    </location>
</feature>
<keyword evidence="6 8" id="KW-1133">Transmembrane helix</keyword>
<dbReference type="PROSITE" id="PS50850">
    <property type="entry name" value="MFS"/>
    <property type="match status" value="1"/>
</dbReference>
<protein>
    <submittedName>
        <fullName evidence="10">Glycerol-3-phosphate transporter 3</fullName>
    </submittedName>
</protein>
<gene>
    <name evidence="10" type="ORF">Ctob_002648</name>
</gene>
<dbReference type="PANTHER" id="PTHR43184:SF12">
    <property type="entry name" value="SUGAR PHOSPHATE EXCHANGER 3"/>
    <property type="match status" value="1"/>
</dbReference>
<organism evidence="10 11">
    <name type="scientific">Chrysochromulina tobinii</name>
    <dbReference type="NCBI Taxonomy" id="1460289"/>
    <lineage>
        <taxon>Eukaryota</taxon>
        <taxon>Haptista</taxon>
        <taxon>Haptophyta</taxon>
        <taxon>Prymnesiophyceae</taxon>
        <taxon>Prymnesiales</taxon>
        <taxon>Chrysochromulinaceae</taxon>
        <taxon>Chrysochromulina</taxon>
    </lineage>
</organism>